<evidence type="ECO:0000313" key="10">
    <source>
        <dbReference type="EMBL" id="KAF9595117.1"/>
    </source>
</evidence>
<comment type="function">
    <text evidence="9">Accessory subunit of the mitochondrial membrane respiratory chain NADH dehydrogenase (Complex I), that is believed not to be involved in catalysis. Complex I functions in the transfer of electrons from NADH to the respiratory chain. The immediate electron acceptor for the enzyme is believed to be ubiquinone.</text>
</comment>
<evidence type="ECO:0000256" key="4">
    <source>
        <dbReference type="ARBA" id="ARBA00022792"/>
    </source>
</evidence>
<protein>
    <recommendedName>
        <fullName evidence="9">NADH dehydrogenase [ubiquinone] iron-sulfur protein 4, mitochondrial</fullName>
    </recommendedName>
</protein>
<sequence>RSTFLNSRMAHSLSLQRSFKSATRLLRSALLSPSSKSFSADALVPEYSRGDIGCVSGIPDEHLRRKVVIFSLARTASQQGSGKLGKWKINFLSTQKWQNPLMGWTSTGDPYANVGDSALDFDSEESAKAFANNHGWDYVVRYALSLFSSFVLYISLSVEYIRKYLPRDQSKGLAITTMQFTTSFPQRK</sequence>
<evidence type="ECO:0000256" key="2">
    <source>
        <dbReference type="ARBA" id="ARBA00022448"/>
    </source>
</evidence>
<keyword evidence="3 9" id="KW-0679">Respiratory chain</keyword>
<dbReference type="GO" id="GO:0022900">
    <property type="term" value="P:electron transport chain"/>
    <property type="evidence" value="ECO:0007669"/>
    <property type="project" value="InterPro"/>
</dbReference>
<dbReference type="EMBL" id="JADFTS010000008">
    <property type="protein sequence ID" value="KAF9595117.1"/>
    <property type="molecule type" value="Genomic_DNA"/>
</dbReference>
<evidence type="ECO:0000256" key="6">
    <source>
        <dbReference type="ARBA" id="ARBA00022982"/>
    </source>
</evidence>
<dbReference type="GO" id="GO:0005743">
    <property type="term" value="C:mitochondrial inner membrane"/>
    <property type="evidence" value="ECO:0007669"/>
    <property type="project" value="UniProtKB-SubCell"/>
</dbReference>
<dbReference type="OrthoDB" id="3089at2759"/>
<comment type="similarity">
    <text evidence="1 9">Belongs to the complex I NDUFS4 subunit family.</text>
</comment>
<evidence type="ECO:0000256" key="5">
    <source>
        <dbReference type="ARBA" id="ARBA00022946"/>
    </source>
</evidence>
<evidence type="ECO:0000256" key="3">
    <source>
        <dbReference type="ARBA" id="ARBA00022660"/>
    </source>
</evidence>
<accession>A0A835LJU1</accession>
<dbReference type="Proteomes" id="UP000631114">
    <property type="component" value="Unassembled WGS sequence"/>
</dbReference>
<proteinExistence type="inferred from homology"/>
<keyword evidence="4 9" id="KW-0999">Mitochondrion inner membrane</keyword>
<evidence type="ECO:0000313" key="11">
    <source>
        <dbReference type="Proteomes" id="UP000631114"/>
    </source>
</evidence>
<dbReference type="PANTHER" id="PTHR12219">
    <property type="entry name" value="NADH-UBIQUINONE OXIDOREDUCTASE"/>
    <property type="match status" value="1"/>
</dbReference>
<dbReference type="Gene3D" id="3.30.160.190">
    <property type="entry name" value="atu1810 like domain"/>
    <property type="match status" value="1"/>
</dbReference>
<keyword evidence="8 9" id="KW-0472">Membrane</keyword>
<dbReference type="InterPro" id="IPR038532">
    <property type="entry name" value="NDUFS4-like_sf"/>
</dbReference>
<keyword evidence="11" id="KW-1185">Reference proteome</keyword>
<gene>
    <name evidence="10" type="ORF">IFM89_037217</name>
</gene>
<keyword evidence="5 9" id="KW-0809">Transit peptide</keyword>
<dbReference type="InterPro" id="IPR006885">
    <property type="entry name" value="NADH_UbQ_FeS_4_mit-like"/>
</dbReference>
<feature type="non-terminal residue" evidence="10">
    <location>
        <position position="1"/>
    </location>
</feature>
<dbReference type="FunFam" id="3.30.160.190:FF:000002">
    <property type="entry name" value="NADH dehydrogenase [ubiquinone] iron-sulfur protein 4"/>
    <property type="match status" value="1"/>
</dbReference>
<keyword evidence="6 9" id="KW-0249">Electron transport</keyword>
<comment type="caution">
    <text evidence="10">The sequence shown here is derived from an EMBL/GenBank/DDBJ whole genome shotgun (WGS) entry which is preliminary data.</text>
</comment>
<dbReference type="PANTHER" id="PTHR12219:SF8">
    <property type="entry name" value="NADH DEHYDROGENASE [UBIQUINONE] IRON-SULFUR PROTEIN 4, MITOCHONDRIAL"/>
    <property type="match status" value="1"/>
</dbReference>
<evidence type="ECO:0000256" key="8">
    <source>
        <dbReference type="ARBA" id="ARBA00023136"/>
    </source>
</evidence>
<keyword evidence="7 9" id="KW-0496">Mitochondrion</keyword>
<dbReference type="Pfam" id="PF04800">
    <property type="entry name" value="NDUS4"/>
    <property type="match status" value="1"/>
</dbReference>
<name>A0A835LJU1_9MAGN</name>
<evidence type="ECO:0000256" key="7">
    <source>
        <dbReference type="ARBA" id="ARBA00023128"/>
    </source>
</evidence>
<organism evidence="10 11">
    <name type="scientific">Coptis chinensis</name>
    <dbReference type="NCBI Taxonomy" id="261450"/>
    <lineage>
        <taxon>Eukaryota</taxon>
        <taxon>Viridiplantae</taxon>
        <taxon>Streptophyta</taxon>
        <taxon>Embryophyta</taxon>
        <taxon>Tracheophyta</taxon>
        <taxon>Spermatophyta</taxon>
        <taxon>Magnoliopsida</taxon>
        <taxon>Ranunculales</taxon>
        <taxon>Ranunculaceae</taxon>
        <taxon>Coptidoideae</taxon>
        <taxon>Coptis</taxon>
    </lineage>
</organism>
<evidence type="ECO:0000256" key="1">
    <source>
        <dbReference type="ARBA" id="ARBA00005882"/>
    </source>
</evidence>
<keyword evidence="2 9" id="KW-0813">Transport</keyword>
<comment type="subcellular location">
    <subcellularLocation>
        <location evidence="9">Mitochondrion inner membrane</location>
        <topology evidence="9">Peripheral membrane protein</topology>
        <orientation evidence="9">Matrix side</orientation>
    </subcellularLocation>
</comment>
<reference evidence="10 11" key="1">
    <citation type="submission" date="2020-10" db="EMBL/GenBank/DDBJ databases">
        <title>The Coptis chinensis genome and diversification of protoberbering-type alkaloids.</title>
        <authorList>
            <person name="Wang B."/>
            <person name="Shu S."/>
            <person name="Song C."/>
            <person name="Liu Y."/>
        </authorList>
    </citation>
    <scope>NUCLEOTIDE SEQUENCE [LARGE SCALE GENOMIC DNA]</scope>
    <source>
        <strain evidence="10">HL-2020</strain>
        <tissue evidence="10">Leaf</tissue>
    </source>
</reference>
<evidence type="ECO:0000256" key="9">
    <source>
        <dbReference type="RuleBase" id="RU367010"/>
    </source>
</evidence>
<dbReference type="AlphaFoldDB" id="A0A835LJU1"/>